<organism evidence="2 3">
    <name type="scientific">Pukyongiella litopenaei</name>
    <dbReference type="NCBI Taxonomy" id="2605946"/>
    <lineage>
        <taxon>Bacteria</taxon>
        <taxon>Pseudomonadati</taxon>
        <taxon>Pseudomonadota</taxon>
        <taxon>Alphaproteobacteria</taxon>
        <taxon>Rhodobacterales</taxon>
        <taxon>Paracoccaceae</taxon>
        <taxon>Pukyongiella</taxon>
    </lineage>
</organism>
<dbReference type="Gene3D" id="3.40.50.1820">
    <property type="entry name" value="alpha/beta hydrolase"/>
    <property type="match status" value="1"/>
</dbReference>
<sequence>MPGLRLADVTLHYEIGGNGPPLLLIAGMASDSASWLPLLPLLEPRFTVIRPDNRSTGRTTPWEAPTGPAINAADCAALLAHLGLGPAHVLSHSMGGLIALQLGMDAPEAVASLTLAASAPMRLQRNSAIFRNLVAIRRSDAPPDTWLRALYPWLFDPAAFDDPAALDAAAAAALVYPHGQSADAMDHQLRALDRFDPSGLRVAHPAQAILGGRDLLIPEAPARAALAALGDVPVHLIADAGHSIHWDAPHAVTDHLTMFIDALSG</sequence>
<dbReference type="PANTHER" id="PTHR43433:SF5">
    <property type="entry name" value="AB HYDROLASE-1 DOMAIN-CONTAINING PROTEIN"/>
    <property type="match status" value="1"/>
</dbReference>
<proteinExistence type="predicted"/>
<accession>A0A2S0MT85</accession>
<reference evidence="3" key="1">
    <citation type="submission" date="2018-03" db="EMBL/GenBank/DDBJ databases">
        <title>Genomic analysis of the strain SH-1 isolated from shrimp intestine.</title>
        <authorList>
            <person name="Kim Y.-S."/>
            <person name="Kim S.-E."/>
            <person name="Kim K.-H."/>
        </authorList>
    </citation>
    <scope>NUCLEOTIDE SEQUENCE [LARGE SCALE GENOMIC DNA]</scope>
    <source>
        <strain evidence="3">SH-1</strain>
    </source>
</reference>
<dbReference type="PANTHER" id="PTHR43433">
    <property type="entry name" value="HYDROLASE, ALPHA/BETA FOLD FAMILY PROTEIN"/>
    <property type="match status" value="1"/>
</dbReference>
<evidence type="ECO:0000259" key="1">
    <source>
        <dbReference type="Pfam" id="PF12697"/>
    </source>
</evidence>
<dbReference type="RefSeq" id="WP_106473251.1">
    <property type="nucleotide sequence ID" value="NZ_CP027665.1"/>
</dbReference>
<keyword evidence="3" id="KW-1185">Reference proteome</keyword>
<keyword evidence="2" id="KW-0378">Hydrolase</keyword>
<feature type="domain" description="AB hydrolase-1" evidence="1">
    <location>
        <begin position="22"/>
        <end position="253"/>
    </location>
</feature>
<dbReference type="AlphaFoldDB" id="A0A2S0MT85"/>
<dbReference type="SUPFAM" id="SSF53474">
    <property type="entry name" value="alpha/beta-Hydrolases"/>
    <property type="match status" value="1"/>
</dbReference>
<name>A0A2S0MT85_9RHOB</name>
<evidence type="ECO:0000313" key="3">
    <source>
        <dbReference type="Proteomes" id="UP000237655"/>
    </source>
</evidence>
<dbReference type="GO" id="GO:0046503">
    <property type="term" value="P:glycerolipid catabolic process"/>
    <property type="evidence" value="ECO:0007669"/>
    <property type="project" value="TreeGrafter"/>
</dbReference>
<dbReference type="InterPro" id="IPR050471">
    <property type="entry name" value="AB_hydrolase"/>
</dbReference>
<dbReference type="KEGG" id="thas:C6Y53_15330"/>
<protein>
    <submittedName>
        <fullName evidence="2">Alpha/beta fold hydrolase</fullName>
    </submittedName>
</protein>
<dbReference type="EMBL" id="CP027665">
    <property type="protein sequence ID" value="AVO38941.1"/>
    <property type="molecule type" value="Genomic_DNA"/>
</dbReference>
<evidence type="ECO:0000313" key="2">
    <source>
        <dbReference type="EMBL" id="AVO38941.1"/>
    </source>
</evidence>
<dbReference type="Pfam" id="PF12697">
    <property type="entry name" value="Abhydrolase_6"/>
    <property type="match status" value="1"/>
</dbReference>
<dbReference type="Proteomes" id="UP000237655">
    <property type="component" value="Chromosome"/>
</dbReference>
<gene>
    <name evidence="2" type="ORF">C6Y53_15330</name>
</gene>
<dbReference type="InterPro" id="IPR000073">
    <property type="entry name" value="AB_hydrolase_1"/>
</dbReference>
<dbReference type="InterPro" id="IPR029058">
    <property type="entry name" value="AB_hydrolase_fold"/>
</dbReference>
<dbReference type="GO" id="GO:0004806">
    <property type="term" value="F:triacylglycerol lipase activity"/>
    <property type="evidence" value="ECO:0007669"/>
    <property type="project" value="TreeGrafter"/>
</dbReference>